<name>A0A9P4Y1U5_CRYP1</name>
<protein>
    <recommendedName>
        <fullName evidence="3">N-acetylglucosamine-induced protein 1</fullName>
    </recommendedName>
</protein>
<dbReference type="EMBL" id="MU032348">
    <property type="protein sequence ID" value="KAF3764948.1"/>
    <property type="molecule type" value="Genomic_DNA"/>
</dbReference>
<dbReference type="AlphaFoldDB" id="A0A9P4Y1U5"/>
<dbReference type="GO" id="GO:0005737">
    <property type="term" value="C:cytoplasm"/>
    <property type="evidence" value="ECO:0007669"/>
    <property type="project" value="TreeGrafter"/>
</dbReference>
<organism evidence="1 2">
    <name type="scientific">Cryphonectria parasitica (strain ATCC 38755 / EP155)</name>
    <dbReference type="NCBI Taxonomy" id="660469"/>
    <lineage>
        <taxon>Eukaryota</taxon>
        <taxon>Fungi</taxon>
        <taxon>Dikarya</taxon>
        <taxon>Ascomycota</taxon>
        <taxon>Pezizomycotina</taxon>
        <taxon>Sordariomycetes</taxon>
        <taxon>Sordariomycetidae</taxon>
        <taxon>Diaporthales</taxon>
        <taxon>Cryphonectriaceae</taxon>
        <taxon>Cryphonectria-Endothia species complex</taxon>
        <taxon>Cryphonectria</taxon>
    </lineage>
</organism>
<dbReference type="RefSeq" id="XP_040775909.1">
    <property type="nucleotide sequence ID" value="XM_040920612.1"/>
</dbReference>
<dbReference type="InterPro" id="IPR022036">
    <property type="entry name" value="DUF3605"/>
</dbReference>
<accession>A0A9P4Y1U5</accession>
<dbReference type="PANTHER" id="PTHR35020">
    <property type="entry name" value="N-ACETYLGLUCOSAMINE-INDUCED PROTEIN 1"/>
    <property type="match status" value="1"/>
</dbReference>
<evidence type="ECO:0000313" key="2">
    <source>
        <dbReference type="Proteomes" id="UP000803844"/>
    </source>
</evidence>
<comment type="caution">
    <text evidence="1">The sequence shown here is derived from an EMBL/GenBank/DDBJ whole genome shotgun (WGS) entry which is preliminary data.</text>
</comment>
<gene>
    <name evidence="1" type="ORF">M406DRAFT_331264</name>
</gene>
<dbReference type="GeneID" id="63837741"/>
<dbReference type="PANTHER" id="PTHR35020:SF4">
    <property type="entry name" value="N-ACETYLGLUCOSAMINE-INDUCED PROTEIN 1"/>
    <property type="match status" value="1"/>
</dbReference>
<proteinExistence type="predicted"/>
<sequence>MGSNPDVEALPFWQVNIAPKDREDECPEPLRDLSAKDVRLIGTRDEDYHVQTWDEVVNIVGTGRLGDFRRWPTELRRYREFVWRLSRAKGGVMGHMLNERLHWTLPLVPQGSRPFVCEEDFKILWNDWPYGIDRRIVHLVVWTKFELRDDAETRCEIGRFIDRTFLPVVTRDKLIWFKNPPSLKSVHSVEHIHVMLFDPDLELINRLTNGDKPQGHLLSDINGCRW</sequence>
<dbReference type="Proteomes" id="UP000803844">
    <property type="component" value="Unassembled WGS sequence"/>
</dbReference>
<evidence type="ECO:0000313" key="1">
    <source>
        <dbReference type="EMBL" id="KAF3764948.1"/>
    </source>
</evidence>
<evidence type="ECO:0008006" key="3">
    <source>
        <dbReference type="Google" id="ProtNLM"/>
    </source>
</evidence>
<dbReference type="OrthoDB" id="10053431at2759"/>
<reference evidence="1" key="1">
    <citation type="journal article" date="2020" name="Phytopathology">
        <title>Genome sequence of the chestnut blight fungus Cryphonectria parasitica EP155: A fundamental resource for an archetypical invasive plant pathogen.</title>
        <authorList>
            <person name="Crouch J.A."/>
            <person name="Dawe A."/>
            <person name="Aerts A."/>
            <person name="Barry K."/>
            <person name="Churchill A.C.L."/>
            <person name="Grimwood J."/>
            <person name="Hillman B."/>
            <person name="Milgroom M.G."/>
            <person name="Pangilinan J."/>
            <person name="Smith M."/>
            <person name="Salamov A."/>
            <person name="Schmutz J."/>
            <person name="Yadav J."/>
            <person name="Grigoriev I.V."/>
            <person name="Nuss D."/>
        </authorList>
    </citation>
    <scope>NUCLEOTIDE SEQUENCE</scope>
    <source>
        <strain evidence="1">EP155</strain>
    </source>
</reference>
<keyword evidence="2" id="KW-1185">Reference proteome</keyword>
<dbReference type="GO" id="GO:0006044">
    <property type="term" value="P:N-acetylglucosamine metabolic process"/>
    <property type="evidence" value="ECO:0007669"/>
    <property type="project" value="TreeGrafter"/>
</dbReference>
<dbReference type="Pfam" id="PF12239">
    <property type="entry name" value="DUF3605"/>
    <property type="match status" value="1"/>
</dbReference>